<evidence type="ECO:0000259" key="12">
    <source>
        <dbReference type="Pfam" id="PF13609"/>
    </source>
</evidence>
<dbReference type="EMBL" id="JFHD01000004">
    <property type="protein sequence ID" value="KDR32017.1"/>
    <property type="molecule type" value="Genomic_DNA"/>
</dbReference>
<dbReference type="InterPro" id="IPR001702">
    <property type="entry name" value="Porin_Gram-ve"/>
</dbReference>
<dbReference type="PANTHER" id="PTHR34501:SF9">
    <property type="entry name" value="MAJOR OUTER MEMBRANE PROTEIN P.IA"/>
    <property type="match status" value="1"/>
</dbReference>
<evidence type="ECO:0000256" key="2">
    <source>
        <dbReference type="ARBA" id="ARBA00011233"/>
    </source>
</evidence>
<dbReference type="InterPro" id="IPR002299">
    <property type="entry name" value="Porin_Neis"/>
</dbReference>
<keyword evidence="3" id="KW-0813">Transport</keyword>
<feature type="chain" id="PRO_5024965849" evidence="11">
    <location>
        <begin position="22"/>
        <end position="392"/>
    </location>
</feature>
<sequence>MNKMLKIGATTILTLGGAAHAQSSVTLYGLIDAGLTYTNSQISGTGGGHSKWEMTSGAVQYSRWGLRGAEDLGGGVKAIFTLESGFNLNTGQYSANMRLFNRLAYVGLSSRDYGALTLGRQTDSMVDFVAPLSLTGTEFGGTHFAHPLDNDNLNDSFQINNAVKYLSPNIAGFRFGGLYGFSNQAGEFANNRAYSFGISYVAGAWNFGAGYLALSSSARTPAQLNTNGAVTDTTGASLQGALTPTGVPLGVLASSQKTFGAGVNYTFGPAVAGFVYSHTKLSQFFQTGLSGTFQNFEGNIRYALTPAVELSGAYTYSRAGGNGGGGVPHWNQVSAMADYRFSRRTDVYIQGAWQRSSPSGTSPLGVAWINGVTAPASTTNQLEAAVGLKHRF</sequence>
<dbReference type="Gene3D" id="2.40.160.10">
    <property type="entry name" value="Porin"/>
    <property type="match status" value="1"/>
</dbReference>
<evidence type="ECO:0000256" key="9">
    <source>
        <dbReference type="ARBA" id="ARBA00023136"/>
    </source>
</evidence>
<dbReference type="Pfam" id="PF13609">
    <property type="entry name" value="Porin_4"/>
    <property type="match status" value="1"/>
</dbReference>
<proteinExistence type="predicted"/>
<evidence type="ECO:0000256" key="8">
    <source>
        <dbReference type="ARBA" id="ARBA00023114"/>
    </source>
</evidence>
<dbReference type="PRINTS" id="PR00184">
    <property type="entry name" value="NEISSPPORIN"/>
</dbReference>
<keyword evidence="10" id="KW-0998">Cell outer membrane</keyword>
<dbReference type="SUPFAM" id="SSF56935">
    <property type="entry name" value="Porins"/>
    <property type="match status" value="1"/>
</dbReference>
<dbReference type="GO" id="GO:0034220">
    <property type="term" value="P:monoatomic ion transmembrane transport"/>
    <property type="evidence" value="ECO:0007669"/>
    <property type="project" value="InterPro"/>
</dbReference>
<dbReference type="PANTHER" id="PTHR34501">
    <property type="entry name" value="PROTEIN YDDL-RELATED"/>
    <property type="match status" value="1"/>
</dbReference>
<dbReference type="PRINTS" id="PR00182">
    <property type="entry name" value="ECOLNEIPORIN"/>
</dbReference>
<comment type="subcellular location">
    <subcellularLocation>
        <location evidence="1">Cell outer membrane</location>
        <topology evidence="1">Multi-pass membrane protein</topology>
    </subcellularLocation>
</comment>
<keyword evidence="9" id="KW-0472">Membrane</keyword>
<evidence type="ECO:0000256" key="4">
    <source>
        <dbReference type="ARBA" id="ARBA00022452"/>
    </source>
</evidence>
<evidence type="ECO:0000256" key="1">
    <source>
        <dbReference type="ARBA" id="ARBA00004571"/>
    </source>
</evidence>
<reference evidence="13 14" key="1">
    <citation type="submission" date="2014-03" db="EMBL/GenBank/DDBJ databases">
        <title>Draft Genome Sequences of Four Burkholderia Strains.</title>
        <authorList>
            <person name="Liu X.Y."/>
            <person name="Li C.X."/>
            <person name="Xu J.H."/>
        </authorList>
    </citation>
    <scope>NUCLEOTIDE SEQUENCE [LARGE SCALE GENOMIC DNA]</scope>
    <source>
        <strain evidence="13 14">OP-1</strain>
    </source>
</reference>
<dbReference type="InterPro" id="IPR023614">
    <property type="entry name" value="Porin_dom_sf"/>
</dbReference>
<feature type="domain" description="Porin" evidence="12">
    <location>
        <begin position="9"/>
        <end position="356"/>
    </location>
</feature>
<dbReference type="CDD" id="cd00342">
    <property type="entry name" value="gram_neg_porins"/>
    <property type="match status" value="1"/>
</dbReference>
<evidence type="ECO:0000256" key="7">
    <source>
        <dbReference type="ARBA" id="ARBA00023065"/>
    </source>
</evidence>
<dbReference type="InterPro" id="IPR050298">
    <property type="entry name" value="Gram-neg_bact_OMP"/>
</dbReference>
<keyword evidence="4" id="KW-1134">Transmembrane beta strand</keyword>
<keyword evidence="8" id="KW-0626">Porin</keyword>
<evidence type="ECO:0000256" key="5">
    <source>
        <dbReference type="ARBA" id="ARBA00022692"/>
    </source>
</evidence>
<protein>
    <submittedName>
        <fullName evidence="13">Membrane protein</fullName>
    </submittedName>
</protein>
<dbReference type="GO" id="GO:0009279">
    <property type="term" value="C:cell outer membrane"/>
    <property type="evidence" value="ECO:0007669"/>
    <property type="project" value="UniProtKB-SubCell"/>
</dbReference>
<keyword evidence="6 11" id="KW-0732">Signal</keyword>
<feature type="signal peptide" evidence="11">
    <location>
        <begin position="1"/>
        <end position="21"/>
    </location>
</feature>
<comment type="caution">
    <text evidence="13">The sequence shown here is derived from an EMBL/GenBank/DDBJ whole genome shotgun (WGS) entry which is preliminary data.</text>
</comment>
<accession>A0A656QP64</accession>
<keyword evidence="7" id="KW-0406">Ion transport</keyword>
<dbReference type="Proteomes" id="UP000027451">
    <property type="component" value="Unassembled WGS sequence"/>
</dbReference>
<dbReference type="RefSeq" id="WP_008345477.1">
    <property type="nucleotide sequence ID" value="NZ_CP084288.1"/>
</dbReference>
<evidence type="ECO:0000256" key="11">
    <source>
        <dbReference type="SAM" id="SignalP"/>
    </source>
</evidence>
<evidence type="ECO:0000313" key="14">
    <source>
        <dbReference type="Proteomes" id="UP000027451"/>
    </source>
</evidence>
<dbReference type="GO" id="GO:0015288">
    <property type="term" value="F:porin activity"/>
    <property type="evidence" value="ECO:0007669"/>
    <property type="project" value="UniProtKB-KW"/>
</dbReference>
<gene>
    <name evidence="13" type="ORF">BG60_25590</name>
</gene>
<comment type="subunit">
    <text evidence="2">Homotrimer.</text>
</comment>
<keyword evidence="14" id="KW-1185">Reference proteome</keyword>
<organism evidence="13 14">
    <name type="scientific">Caballeronia zhejiangensis</name>
    <dbReference type="NCBI Taxonomy" id="871203"/>
    <lineage>
        <taxon>Bacteria</taxon>
        <taxon>Pseudomonadati</taxon>
        <taxon>Pseudomonadota</taxon>
        <taxon>Betaproteobacteria</taxon>
        <taxon>Burkholderiales</taxon>
        <taxon>Burkholderiaceae</taxon>
        <taxon>Caballeronia</taxon>
    </lineage>
</organism>
<dbReference type="InterPro" id="IPR033900">
    <property type="entry name" value="Gram_neg_porin_domain"/>
</dbReference>
<keyword evidence="5" id="KW-0812">Transmembrane</keyword>
<dbReference type="AlphaFoldDB" id="A0A656QP64"/>
<name>A0A656QP64_9BURK</name>
<dbReference type="GO" id="GO:0046930">
    <property type="term" value="C:pore complex"/>
    <property type="evidence" value="ECO:0007669"/>
    <property type="project" value="UniProtKB-KW"/>
</dbReference>
<evidence type="ECO:0000313" key="13">
    <source>
        <dbReference type="EMBL" id="KDR32017.1"/>
    </source>
</evidence>
<dbReference type="OrthoDB" id="6975458at2"/>
<evidence type="ECO:0000256" key="6">
    <source>
        <dbReference type="ARBA" id="ARBA00022729"/>
    </source>
</evidence>
<evidence type="ECO:0000256" key="3">
    <source>
        <dbReference type="ARBA" id="ARBA00022448"/>
    </source>
</evidence>
<evidence type="ECO:0000256" key="10">
    <source>
        <dbReference type="ARBA" id="ARBA00023237"/>
    </source>
</evidence>